<evidence type="ECO:0000313" key="3">
    <source>
        <dbReference type="Proteomes" id="UP000465220"/>
    </source>
</evidence>
<reference evidence="2 3" key="1">
    <citation type="submission" date="2020-01" db="EMBL/GenBank/DDBJ databases">
        <title>Draft genome sequence of Aspergillus lentulus IFM 60648.</title>
        <authorList>
            <person name="Takahashi H."/>
            <person name="Yaguchi T."/>
        </authorList>
    </citation>
    <scope>NUCLEOTIDE SEQUENCE [LARGE SCALE GENOMIC DNA]</scope>
    <source>
        <strain evidence="2 3">IFM 60648</strain>
    </source>
</reference>
<dbReference type="InterPro" id="IPR029481">
    <property type="entry name" value="ABC_trans_N"/>
</dbReference>
<sequence length="191" mass="20960">MTLPDLLGLEIRHAPLADGEERPDAAPDKKIIHEDADHRLNSAMARAFSNAHYSQDNGHPPRVARVAFKSLNVFGYGSPVDYQTSVGTGLLEVPTIKWQALGRGKQRVDILRDTEGLVLPGNTCMSLVPGLQLLNVSQNHCGRESRLNIDSAAYINYHGINPRPMSTAFRGEAIRLVDPGDDLGFFLPRLP</sequence>
<dbReference type="EMBL" id="BLKI01000005">
    <property type="protein sequence ID" value="GFF64892.1"/>
    <property type="molecule type" value="Genomic_DNA"/>
</dbReference>
<accession>A0ABQ0ZUC9</accession>
<protein>
    <submittedName>
        <fullName evidence="2">ABC multidrug transporter, putative</fullName>
    </submittedName>
</protein>
<comment type="caution">
    <text evidence="2">The sequence shown here is derived from an EMBL/GenBank/DDBJ whole genome shotgun (WGS) entry which is preliminary data.</text>
</comment>
<feature type="domain" description="Pleiotropic ABC efflux transporter N-terminal" evidence="1">
    <location>
        <begin position="36"/>
        <end position="88"/>
    </location>
</feature>
<organism evidence="2 3">
    <name type="scientific">Aspergillus lentulus</name>
    <dbReference type="NCBI Taxonomy" id="293939"/>
    <lineage>
        <taxon>Eukaryota</taxon>
        <taxon>Fungi</taxon>
        <taxon>Dikarya</taxon>
        <taxon>Ascomycota</taxon>
        <taxon>Pezizomycotina</taxon>
        <taxon>Eurotiomycetes</taxon>
        <taxon>Eurotiomycetidae</taxon>
        <taxon>Eurotiales</taxon>
        <taxon>Aspergillaceae</taxon>
        <taxon>Aspergillus</taxon>
        <taxon>Aspergillus subgen. Fumigati</taxon>
    </lineage>
</organism>
<evidence type="ECO:0000313" key="2">
    <source>
        <dbReference type="EMBL" id="GFF64892.1"/>
    </source>
</evidence>
<keyword evidence="3" id="KW-1185">Reference proteome</keyword>
<proteinExistence type="predicted"/>
<dbReference type="Pfam" id="PF14510">
    <property type="entry name" value="ABC_trans_N"/>
    <property type="match status" value="1"/>
</dbReference>
<gene>
    <name evidence="2" type="ORF">IFM60648_01421</name>
</gene>
<evidence type="ECO:0000259" key="1">
    <source>
        <dbReference type="Pfam" id="PF14510"/>
    </source>
</evidence>
<name>A0ABQ0ZUC9_ASPLE</name>
<dbReference type="Proteomes" id="UP000465220">
    <property type="component" value="Unassembled WGS sequence"/>
</dbReference>